<reference evidence="1" key="1">
    <citation type="submission" date="2023-01" db="EMBL/GenBank/DDBJ databases">
        <title>Colletotrichum chrysophilum M932 genome sequence.</title>
        <authorList>
            <person name="Baroncelli R."/>
        </authorList>
    </citation>
    <scope>NUCLEOTIDE SEQUENCE</scope>
    <source>
        <strain evidence="1">M932</strain>
    </source>
</reference>
<dbReference type="EMBL" id="JAQOWY010000956">
    <property type="protein sequence ID" value="KAK1837941.1"/>
    <property type="molecule type" value="Genomic_DNA"/>
</dbReference>
<comment type="caution">
    <text evidence="1">The sequence shown here is derived from an EMBL/GenBank/DDBJ whole genome shotgun (WGS) entry which is preliminary data.</text>
</comment>
<dbReference type="AlphaFoldDB" id="A0AAD8ZYA2"/>
<proteinExistence type="predicted"/>
<sequence length="134" mass="15018">MTCSSHNQSYRVGRLSWLSTGPTELFYITFTGKLGIFSRSCAAWATGDQIFLQAIRKLSWAESAVAFSFETQHGPAYVQFLTNWLYFADVFPSLVDSSHSIAIATFDRRPEKVGVRQEPSRKVLGYARLLGNKG</sequence>
<protein>
    <submittedName>
        <fullName evidence="1">Uncharacterized protein</fullName>
    </submittedName>
</protein>
<name>A0AAD8ZYA2_9PEZI</name>
<evidence type="ECO:0000313" key="2">
    <source>
        <dbReference type="Proteomes" id="UP001243330"/>
    </source>
</evidence>
<organism evidence="1 2">
    <name type="scientific">Colletotrichum chrysophilum</name>
    <dbReference type="NCBI Taxonomy" id="1836956"/>
    <lineage>
        <taxon>Eukaryota</taxon>
        <taxon>Fungi</taxon>
        <taxon>Dikarya</taxon>
        <taxon>Ascomycota</taxon>
        <taxon>Pezizomycotina</taxon>
        <taxon>Sordariomycetes</taxon>
        <taxon>Hypocreomycetidae</taxon>
        <taxon>Glomerellales</taxon>
        <taxon>Glomerellaceae</taxon>
        <taxon>Colletotrichum</taxon>
        <taxon>Colletotrichum gloeosporioides species complex</taxon>
    </lineage>
</organism>
<accession>A0AAD8ZYA2</accession>
<keyword evidence="2" id="KW-1185">Reference proteome</keyword>
<gene>
    <name evidence="1" type="ORF">CCHR01_19437</name>
</gene>
<evidence type="ECO:0000313" key="1">
    <source>
        <dbReference type="EMBL" id="KAK1837941.1"/>
    </source>
</evidence>
<dbReference type="Proteomes" id="UP001243330">
    <property type="component" value="Unassembled WGS sequence"/>
</dbReference>